<evidence type="ECO:0000256" key="3">
    <source>
        <dbReference type="PROSITE-ProRule" id="PRU00175"/>
    </source>
</evidence>
<evidence type="ECO:0000313" key="5">
    <source>
        <dbReference type="EMBL" id="JAT10266.1"/>
    </source>
</evidence>
<dbReference type="GO" id="GO:0031624">
    <property type="term" value="F:ubiquitin conjugating enzyme binding"/>
    <property type="evidence" value="ECO:0007669"/>
    <property type="project" value="TreeGrafter"/>
</dbReference>
<dbReference type="AlphaFoldDB" id="A0A1B6KFP9"/>
<dbReference type="SUPFAM" id="SSF49599">
    <property type="entry name" value="TRAF domain-like"/>
    <property type="match status" value="1"/>
</dbReference>
<dbReference type="InterPro" id="IPR001841">
    <property type="entry name" value="Znf_RING"/>
</dbReference>
<evidence type="ECO:0000256" key="2">
    <source>
        <dbReference type="ARBA" id="ARBA00022833"/>
    </source>
</evidence>
<dbReference type="GO" id="GO:0061630">
    <property type="term" value="F:ubiquitin protein ligase activity"/>
    <property type="evidence" value="ECO:0007669"/>
    <property type="project" value="TreeGrafter"/>
</dbReference>
<dbReference type="EMBL" id="GEBQ01029711">
    <property type="protein sequence ID" value="JAT10266.1"/>
    <property type="molecule type" value="Transcribed_RNA"/>
</dbReference>
<dbReference type="InterPro" id="IPR004162">
    <property type="entry name" value="SINA-like_animal"/>
</dbReference>
<dbReference type="PROSITE" id="PS50089">
    <property type="entry name" value="ZF_RING_2"/>
    <property type="match status" value="1"/>
</dbReference>
<dbReference type="Gene3D" id="3.30.40.10">
    <property type="entry name" value="Zinc/RING finger domain, C3HC4 (zinc finger)"/>
    <property type="match status" value="2"/>
</dbReference>
<dbReference type="UniPathway" id="UPA00143"/>
<dbReference type="SUPFAM" id="SSF57850">
    <property type="entry name" value="RING/U-box"/>
    <property type="match status" value="1"/>
</dbReference>
<dbReference type="PANTHER" id="PTHR45877:SF2">
    <property type="entry name" value="E3 UBIQUITIN-PROTEIN LIGASE SINA-RELATED"/>
    <property type="match status" value="1"/>
</dbReference>
<dbReference type="GO" id="GO:0043161">
    <property type="term" value="P:proteasome-mediated ubiquitin-dependent protein catabolic process"/>
    <property type="evidence" value="ECO:0007669"/>
    <property type="project" value="TreeGrafter"/>
</dbReference>
<evidence type="ECO:0000256" key="1">
    <source>
        <dbReference type="ARBA" id="ARBA00022771"/>
    </source>
</evidence>
<dbReference type="Pfam" id="PF21361">
    <property type="entry name" value="Sina_ZnF"/>
    <property type="match status" value="1"/>
</dbReference>
<keyword evidence="2" id="KW-0862">Zinc</keyword>
<dbReference type="InterPro" id="IPR013083">
    <property type="entry name" value="Znf_RING/FYVE/PHD"/>
</dbReference>
<dbReference type="GO" id="GO:0016567">
    <property type="term" value="P:protein ubiquitination"/>
    <property type="evidence" value="ECO:0007669"/>
    <property type="project" value="UniProtKB-UniPathway"/>
</dbReference>
<gene>
    <name evidence="5" type="ORF">g.18569</name>
</gene>
<accession>A0A1B6KFP9</accession>
<proteinExistence type="predicted"/>
<dbReference type="PANTHER" id="PTHR45877">
    <property type="entry name" value="E3 UBIQUITIN-PROTEIN LIGASE SIAH2"/>
    <property type="match status" value="1"/>
</dbReference>
<dbReference type="GO" id="GO:0005737">
    <property type="term" value="C:cytoplasm"/>
    <property type="evidence" value="ECO:0007669"/>
    <property type="project" value="TreeGrafter"/>
</dbReference>
<feature type="domain" description="RING-type" evidence="4">
    <location>
        <begin position="17"/>
        <end position="53"/>
    </location>
</feature>
<keyword evidence="1 3" id="KW-0863">Zinc-finger</keyword>
<dbReference type="GO" id="GO:0008270">
    <property type="term" value="F:zinc ion binding"/>
    <property type="evidence" value="ECO:0007669"/>
    <property type="project" value="UniProtKB-KW"/>
</dbReference>
<keyword evidence="1 3" id="KW-0479">Metal-binding</keyword>
<name>A0A1B6KFP9_9HEMI</name>
<organism evidence="5">
    <name type="scientific">Graphocephala atropunctata</name>
    <dbReference type="NCBI Taxonomy" id="36148"/>
    <lineage>
        <taxon>Eukaryota</taxon>
        <taxon>Metazoa</taxon>
        <taxon>Ecdysozoa</taxon>
        <taxon>Arthropoda</taxon>
        <taxon>Hexapoda</taxon>
        <taxon>Insecta</taxon>
        <taxon>Pterygota</taxon>
        <taxon>Neoptera</taxon>
        <taxon>Paraneoptera</taxon>
        <taxon>Hemiptera</taxon>
        <taxon>Auchenorrhyncha</taxon>
        <taxon>Membracoidea</taxon>
        <taxon>Cicadellidae</taxon>
        <taxon>Cicadellinae</taxon>
        <taxon>Cicadellini</taxon>
        <taxon>Graphocephala</taxon>
    </lineage>
</organism>
<protein>
    <recommendedName>
        <fullName evidence="4">RING-type domain-containing protein</fullName>
    </recommendedName>
</protein>
<evidence type="ECO:0000259" key="4">
    <source>
        <dbReference type="PROSITE" id="PS50089"/>
    </source>
</evidence>
<reference evidence="5" key="1">
    <citation type="submission" date="2015-11" db="EMBL/GenBank/DDBJ databases">
        <title>De novo transcriptome assembly of four potential Pierce s Disease insect vectors from Arizona vineyards.</title>
        <authorList>
            <person name="Tassone E.E."/>
        </authorList>
    </citation>
    <scope>NUCLEOTIDE SEQUENCE</scope>
</reference>
<sequence length="249" mass="28412">MTERDKALQSLFDILTCPVCYTRLCSQPTLCINGHAVCSECTKKGLVQCPICSTEFSKEKHIILTQILEALPFPCSYKGCSVLATDIDHHEKWCGFRVTICERCSWSGPAKKLKGHVETNHKLASNDIDKTFVLLSSFKRCFARIQFGQVFWEITRANIKEKMFSIQLIWVPNGEVKADIFNMKVEFTSKAKSYIANTRIKFDPEDSSENKNCIVFHTDIFEHSNDSDSFSYKMYLTNEVQTAMNASLL</sequence>